<reference evidence="2 3" key="1">
    <citation type="submission" date="2019-01" db="EMBL/GenBank/DDBJ databases">
        <authorList>
            <person name="Chen W.-M."/>
        </authorList>
    </citation>
    <scope>NUCLEOTIDE SEQUENCE [LARGE SCALE GENOMIC DNA]</scope>
    <source>
        <strain evidence="2 3">TLA-22</strain>
    </source>
</reference>
<evidence type="ECO:0000256" key="1">
    <source>
        <dbReference type="SAM" id="MobiDB-lite"/>
    </source>
</evidence>
<dbReference type="EMBL" id="RZUL01000005">
    <property type="protein sequence ID" value="RVT39927.1"/>
    <property type="molecule type" value="Genomic_DNA"/>
</dbReference>
<name>A0A437J5A2_9SPHN</name>
<dbReference type="AlphaFoldDB" id="A0A437J5A2"/>
<evidence type="ECO:0000313" key="3">
    <source>
        <dbReference type="Proteomes" id="UP000282977"/>
    </source>
</evidence>
<evidence type="ECO:0000313" key="2">
    <source>
        <dbReference type="EMBL" id="RVT39927.1"/>
    </source>
</evidence>
<feature type="region of interest" description="Disordered" evidence="1">
    <location>
        <begin position="1"/>
        <end position="63"/>
    </location>
</feature>
<keyword evidence="3" id="KW-1185">Reference proteome</keyword>
<dbReference type="OrthoDB" id="7584768at2"/>
<accession>A0A437J5A2</accession>
<gene>
    <name evidence="2" type="ORF">ENE74_14070</name>
</gene>
<organism evidence="2 3">
    <name type="scientific">Sphingobium algorifonticola</name>
    <dbReference type="NCBI Taxonomy" id="2008318"/>
    <lineage>
        <taxon>Bacteria</taxon>
        <taxon>Pseudomonadati</taxon>
        <taxon>Pseudomonadota</taxon>
        <taxon>Alphaproteobacteria</taxon>
        <taxon>Sphingomonadales</taxon>
        <taxon>Sphingomonadaceae</taxon>
        <taxon>Sphingobium</taxon>
    </lineage>
</organism>
<protein>
    <submittedName>
        <fullName evidence="2">Uncharacterized protein</fullName>
    </submittedName>
</protein>
<feature type="compositionally biased region" description="Basic and acidic residues" evidence="1">
    <location>
        <begin position="8"/>
        <end position="23"/>
    </location>
</feature>
<comment type="caution">
    <text evidence="2">The sequence shown here is derived from an EMBL/GenBank/DDBJ whole genome shotgun (WGS) entry which is preliminary data.</text>
</comment>
<dbReference type="Proteomes" id="UP000282977">
    <property type="component" value="Unassembled WGS sequence"/>
</dbReference>
<sequence length="63" mass="6762">MNDAADTPIDRERPSDAQDRPLTTEEALEESLEDSMDGSDPASPTQPGDNGEPVPSSGFREDD</sequence>
<feature type="compositionally biased region" description="Acidic residues" evidence="1">
    <location>
        <begin position="26"/>
        <end position="37"/>
    </location>
</feature>
<proteinExistence type="predicted"/>